<feature type="transmembrane region" description="Helical" evidence="6">
    <location>
        <begin position="56"/>
        <end position="79"/>
    </location>
</feature>
<evidence type="ECO:0000256" key="1">
    <source>
        <dbReference type="ARBA" id="ARBA00004651"/>
    </source>
</evidence>
<dbReference type="InterPro" id="IPR000045">
    <property type="entry name" value="Prepilin_IV_endopep_pep"/>
</dbReference>
<evidence type="ECO:0000256" key="4">
    <source>
        <dbReference type="ARBA" id="ARBA00022989"/>
    </source>
</evidence>
<dbReference type="AlphaFoldDB" id="A0A3G9G773"/>
<feature type="transmembrane region" description="Helical" evidence="6">
    <location>
        <begin position="99"/>
        <end position="124"/>
    </location>
</feature>
<keyword evidence="5 6" id="KW-0472">Membrane</keyword>
<evidence type="ECO:0000259" key="7">
    <source>
        <dbReference type="Pfam" id="PF01478"/>
    </source>
</evidence>
<accession>A0A3G9G773</accession>
<dbReference type="Gene3D" id="1.20.120.1220">
    <property type="match status" value="1"/>
</dbReference>
<dbReference type="PANTHER" id="PTHR36506:SF1">
    <property type="entry name" value="PREFLAGELLIN PEPTIDASE"/>
    <property type="match status" value="1"/>
</dbReference>
<keyword evidence="2" id="KW-1003">Cell membrane</keyword>
<dbReference type="GO" id="GO:0004190">
    <property type="term" value="F:aspartic-type endopeptidase activity"/>
    <property type="evidence" value="ECO:0007669"/>
    <property type="project" value="InterPro"/>
</dbReference>
<evidence type="ECO:0000256" key="2">
    <source>
        <dbReference type="ARBA" id="ARBA00022475"/>
    </source>
</evidence>
<reference evidence="9" key="1">
    <citation type="journal article" date="2017" name="Biotechnol. Biofuels">
        <title>Evaluation of environmental bacterial communities as a factor affecting the growth of duckweed Lemna minor.</title>
        <authorList>
            <person name="Ishizawa H."/>
            <person name="Kuroda M."/>
            <person name="Morikawa M."/>
            <person name="Ike M."/>
        </authorList>
    </citation>
    <scope>NUCLEOTIDE SEQUENCE [LARGE SCALE GENOMIC DNA]</scope>
    <source>
        <strain evidence="9">M6</strain>
    </source>
</reference>
<keyword evidence="3 6" id="KW-0812">Transmembrane</keyword>
<dbReference type="RefSeq" id="WP_126421760.1">
    <property type="nucleotide sequence ID" value="NZ_AP018827.1"/>
</dbReference>
<gene>
    <name evidence="8" type="ORF">EM6_1597</name>
</gene>
<dbReference type="Proteomes" id="UP000278756">
    <property type="component" value="Chromosome 1"/>
</dbReference>
<comment type="subcellular location">
    <subcellularLocation>
        <location evidence="1">Cell membrane</location>
        <topology evidence="1">Multi-pass membrane protein</topology>
    </subcellularLocation>
</comment>
<name>A0A3G9G773_9CAUL</name>
<dbReference type="InterPro" id="IPR052218">
    <property type="entry name" value="Preflagellin_Peptidase"/>
</dbReference>
<dbReference type="GO" id="GO:0005886">
    <property type="term" value="C:plasma membrane"/>
    <property type="evidence" value="ECO:0007669"/>
    <property type="project" value="UniProtKB-SubCell"/>
</dbReference>
<evidence type="ECO:0000313" key="9">
    <source>
        <dbReference type="Proteomes" id="UP000278756"/>
    </source>
</evidence>
<sequence>MPLLIPALFCLVYPACLVWAAISDLRSMTIPNRLSLILAGVFFPAALLLGLPPLSIAIHTGLGFGILVVGFAAFAFKVLGGGDAKLLAATALWFHPEGVLAFLTYTALVGGAFTLLLLMARQFLQIYTPTLPQWLQTLLKPKGDIPYGVAICAGGLLAIPYSDLWPLLNRLAG</sequence>
<feature type="transmembrane region" description="Helical" evidence="6">
    <location>
        <begin position="30"/>
        <end position="49"/>
    </location>
</feature>
<feature type="domain" description="Prepilin type IV endopeptidase peptidase" evidence="7">
    <location>
        <begin position="11"/>
        <end position="115"/>
    </location>
</feature>
<dbReference type="Pfam" id="PF01478">
    <property type="entry name" value="Peptidase_A24"/>
    <property type="match status" value="1"/>
</dbReference>
<organism evidence="8 9">
    <name type="scientific">Asticcacaulis excentricus</name>
    <dbReference type="NCBI Taxonomy" id="78587"/>
    <lineage>
        <taxon>Bacteria</taxon>
        <taxon>Pseudomonadati</taxon>
        <taxon>Pseudomonadota</taxon>
        <taxon>Alphaproteobacteria</taxon>
        <taxon>Caulobacterales</taxon>
        <taxon>Caulobacteraceae</taxon>
        <taxon>Asticcacaulis</taxon>
    </lineage>
</organism>
<keyword evidence="4 6" id="KW-1133">Transmembrane helix</keyword>
<evidence type="ECO:0000256" key="6">
    <source>
        <dbReference type="SAM" id="Phobius"/>
    </source>
</evidence>
<evidence type="ECO:0000313" key="8">
    <source>
        <dbReference type="EMBL" id="BBF81003.1"/>
    </source>
</evidence>
<dbReference type="OrthoDB" id="5329005at2"/>
<protein>
    <submittedName>
        <fullName evidence="8">Type IV prepilin peptidase TadV</fullName>
    </submittedName>
</protein>
<reference evidence="9" key="2">
    <citation type="journal article" date="2017" name="Plant Physiol. Biochem.">
        <title>Differential oxidative and antioxidative response of duckweed Lemna minor toward plant growth promoting/inhibiting bacteria.</title>
        <authorList>
            <person name="Ishizawa H."/>
            <person name="Kuroda M."/>
            <person name="Morikawa M."/>
            <person name="Ike M."/>
        </authorList>
    </citation>
    <scope>NUCLEOTIDE SEQUENCE [LARGE SCALE GENOMIC DNA]</scope>
    <source>
        <strain evidence="9">M6</strain>
    </source>
</reference>
<feature type="transmembrane region" description="Helical" evidence="6">
    <location>
        <begin position="145"/>
        <end position="162"/>
    </location>
</feature>
<proteinExistence type="predicted"/>
<dbReference type="PANTHER" id="PTHR36506">
    <property type="entry name" value="PREFLAGELLIN PEPTIDASE"/>
    <property type="match status" value="1"/>
</dbReference>
<evidence type="ECO:0000256" key="5">
    <source>
        <dbReference type="ARBA" id="ARBA00023136"/>
    </source>
</evidence>
<evidence type="ECO:0000256" key="3">
    <source>
        <dbReference type="ARBA" id="ARBA00022692"/>
    </source>
</evidence>
<dbReference type="EMBL" id="AP018827">
    <property type="protein sequence ID" value="BBF81003.1"/>
    <property type="molecule type" value="Genomic_DNA"/>
</dbReference>